<dbReference type="SMART" id="SM00701">
    <property type="entry name" value="PGRP"/>
    <property type="match status" value="1"/>
</dbReference>
<dbReference type="STRING" id="419479.SAMN04488563_1673"/>
<organism evidence="4 5">
    <name type="scientific">Jiangella alkaliphila</name>
    <dbReference type="NCBI Taxonomy" id="419479"/>
    <lineage>
        <taxon>Bacteria</taxon>
        <taxon>Bacillati</taxon>
        <taxon>Actinomycetota</taxon>
        <taxon>Actinomycetes</taxon>
        <taxon>Jiangellales</taxon>
        <taxon>Jiangellaceae</taxon>
        <taxon>Jiangella</taxon>
    </lineage>
</organism>
<dbReference type="GO" id="GO:0009253">
    <property type="term" value="P:peptidoglycan catabolic process"/>
    <property type="evidence" value="ECO:0007669"/>
    <property type="project" value="InterPro"/>
</dbReference>
<dbReference type="InterPro" id="IPR002502">
    <property type="entry name" value="Amidase_domain"/>
</dbReference>
<dbReference type="Pfam" id="PF01510">
    <property type="entry name" value="Amidase_2"/>
    <property type="match status" value="1"/>
</dbReference>
<dbReference type="GO" id="GO:0008270">
    <property type="term" value="F:zinc ion binding"/>
    <property type="evidence" value="ECO:0007669"/>
    <property type="project" value="InterPro"/>
</dbReference>
<comment type="similarity">
    <text evidence="1">Belongs to the N-acetylmuramoyl-L-alanine amidase 2 family.</text>
</comment>
<evidence type="ECO:0000256" key="1">
    <source>
        <dbReference type="ARBA" id="ARBA00007553"/>
    </source>
</evidence>
<dbReference type="SMART" id="SM00644">
    <property type="entry name" value="Ami_2"/>
    <property type="match status" value="1"/>
</dbReference>
<reference evidence="5" key="1">
    <citation type="submission" date="2016-10" db="EMBL/GenBank/DDBJ databases">
        <authorList>
            <person name="Varghese N."/>
            <person name="Submissions S."/>
        </authorList>
    </citation>
    <scope>NUCLEOTIDE SEQUENCE [LARGE SCALE GENOMIC DNA]</scope>
    <source>
        <strain evidence="5">DSM 45079</strain>
    </source>
</reference>
<dbReference type="Proteomes" id="UP000182977">
    <property type="component" value="Chromosome I"/>
</dbReference>
<proteinExistence type="inferred from homology"/>
<dbReference type="SUPFAM" id="SSF55846">
    <property type="entry name" value="N-acetylmuramoyl-L-alanine amidase-like"/>
    <property type="match status" value="1"/>
</dbReference>
<feature type="domain" description="N-acetylmuramoyl-L-alanine amidase" evidence="2">
    <location>
        <begin position="14"/>
        <end position="160"/>
    </location>
</feature>
<dbReference type="PANTHER" id="PTHR11022:SF41">
    <property type="entry name" value="PEPTIDOGLYCAN-RECOGNITION PROTEIN LC-RELATED"/>
    <property type="match status" value="1"/>
</dbReference>
<name>A0A1H2IFC9_9ACTN</name>
<dbReference type="PANTHER" id="PTHR11022">
    <property type="entry name" value="PEPTIDOGLYCAN RECOGNITION PROTEIN"/>
    <property type="match status" value="1"/>
</dbReference>
<dbReference type="CDD" id="cd06583">
    <property type="entry name" value="PGRP"/>
    <property type="match status" value="1"/>
</dbReference>
<dbReference type="RefSeq" id="WP_046771219.1">
    <property type="nucleotide sequence ID" value="NZ_LBMC01000040.1"/>
</dbReference>
<dbReference type="InterPro" id="IPR036505">
    <property type="entry name" value="Amidase/PGRP_sf"/>
</dbReference>
<evidence type="ECO:0000259" key="2">
    <source>
        <dbReference type="SMART" id="SM00644"/>
    </source>
</evidence>
<gene>
    <name evidence="4" type="ORF">SAMN04488563_1673</name>
</gene>
<dbReference type="InterPro" id="IPR015510">
    <property type="entry name" value="PGRP"/>
</dbReference>
<sequence length="295" mass="31596">MTTTYMPRSAWTPTARGGAQLTGSKLVGLACHWPGSTTNAYGVETAAAVAGRLRGWRQFHVEDRGWADIGYNFAIDQAGRVWDLRGSSRVGAHCASAGNPDANHEYIGVLFVLGDQEQPTAAMTQAFWDFRRDVFQAKWPGRNDVRGHREVPGAQTSCPGNAVIALTNGRPTPPGKPTPPTTPPTADAMEDEVATGTIQKYGSSQYVHIVNGDVQIISAGTYGVLARGLVPHQDPAVSNDAIRTLIALQELREARRNGLVAHAVNAFQAGDDEYSLYTMAKKTAIETGAILPDEG</sequence>
<dbReference type="GO" id="GO:0008745">
    <property type="term" value="F:N-acetylmuramoyl-L-alanine amidase activity"/>
    <property type="evidence" value="ECO:0007669"/>
    <property type="project" value="InterPro"/>
</dbReference>
<dbReference type="InterPro" id="IPR006619">
    <property type="entry name" value="PGRP_domain_met/bac"/>
</dbReference>
<dbReference type="Gene3D" id="3.40.80.10">
    <property type="entry name" value="Peptidoglycan recognition protein-like"/>
    <property type="match status" value="1"/>
</dbReference>
<evidence type="ECO:0000313" key="5">
    <source>
        <dbReference type="Proteomes" id="UP000182977"/>
    </source>
</evidence>
<keyword evidence="5" id="KW-1185">Reference proteome</keyword>
<evidence type="ECO:0000259" key="3">
    <source>
        <dbReference type="SMART" id="SM00701"/>
    </source>
</evidence>
<feature type="domain" description="Peptidoglycan recognition protein family" evidence="3">
    <location>
        <begin position="3"/>
        <end position="146"/>
    </location>
</feature>
<dbReference type="EMBL" id="LT629791">
    <property type="protein sequence ID" value="SDU42827.1"/>
    <property type="molecule type" value="Genomic_DNA"/>
</dbReference>
<dbReference type="AlphaFoldDB" id="A0A1H2IFC9"/>
<accession>A0A1H2IFC9</accession>
<protein>
    <submittedName>
        <fullName evidence="4">N-acetylmuramoyl-L-alanine amidase</fullName>
    </submittedName>
</protein>
<evidence type="ECO:0000313" key="4">
    <source>
        <dbReference type="EMBL" id="SDU42827.1"/>
    </source>
</evidence>
<dbReference type="OrthoDB" id="514320at2"/>